<dbReference type="Pfam" id="PF07727">
    <property type="entry name" value="RVT_2"/>
    <property type="match status" value="1"/>
</dbReference>
<evidence type="ECO:0000313" key="2">
    <source>
        <dbReference type="EMBL" id="KAG2866834.1"/>
    </source>
</evidence>
<dbReference type="EMBL" id="RCMK01000044">
    <property type="protein sequence ID" value="KAG2951983.1"/>
    <property type="molecule type" value="Genomic_DNA"/>
</dbReference>
<evidence type="ECO:0000259" key="1">
    <source>
        <dbReference type="Pfam" id="PF07727"/>
    </source>
</evidence>
<evidence type="ECO:0000313" key="7">
    <source>
        <dbReference type="EMBL" id="RAW40918.1"/>
    </source>
</evidence>
<dbReference type="EMBL" id="RCML01000006">
    <property type="protein sequence ID" value="KAG2999861.1"/>
    <property type="molecule type" value="Genomic_DNA"/>
</dbReference>
<evidence type="ECO:0000313" key="3">
    <source>
        <dbReference type="EMBL" id="KAG2941469.1"/>
    </source>
</evidence>
<dbReference type="OrthoDB" id="413361at2759"/>
<dbReference type="EMBL" id="MJFZ01000039">
    <property type="protein sequence ID" value="RAW40918.1"/>
    <property type="molecule type" value="Genomic_DNA"/>
</dbReference>
<feature type="domain" description="Reverse transcriptase Ty1/copia-type" evidence="1">
    <location>
        <begin position="2"/>
        <end position="150"/>
    </location>
</feature>
<dbReference type="Proteomes" id="UP000736787">
    <property type="component" value="Unassembled WGS sequence"/>
</dbReference>
<dbReference type="STRING" id="29920.A0A329SYC4"/>
<sequence>MSSVKLFLVLTRKWGVPAKHGGVPNAYDKADKEDDLDIYIKIPQGMEISSETREKERLGFGEDDELVLELRKTLYGLQPAGRLWSKFLYSKRKAIGFEQSLTDMCVYYRRDGCEILIVGAYVDDLLVTGTRQELVDGFFGELSELAVKDLG</sequence>
<accession>A0A329SYC4</accession>
<reference evidence="7 8" key="1">
    <citation type="submission" date="2018-01" db="EMBL/GenBank/DDBJ databases">
        <title>Draft genome of the strawberry crown rot pathogen Phytophthora cactorum.</title>
        <authorList>
            <person name="Armitage A.D."/>
            <person name="Lysoe E."/>
            <person name="Nellist C.F."/>
            <person name="Harrison R.J."/>
            <person name="Brurberg M.B."/>
        </authorList>
    </citation>
    <scope>NUCLEOTIDE SEQUENCE [LARGE SCALE GENOMIC DNA]</scope>
    <source>
        <strain evidence="7 8">10300</strain>
    </source>
</reference>
<comment type="caution">
    <text evidence="7">The sequence shown here is derived from an EMBL/GenBank/DDBJ whole genome shotgun (WGS) entry which is preliminary data.</text>
</comment>
<evidence type="ECO:0000313" key="5">
    <source>
        <dbReference type="EMBL" id="KAG2999861.1"/>
    </source>
</evidence>
<evidence type="ECO:0000313" key="6">
    <source>
        <dbReference type="EMBL" id="KAG3228496.1"/>
    </source>
</evidence>
<dbReference type="Proteomes" id="UP000760860">
    <property type="component" value="Unassembled WGS sequence"/>
</dbReference>
<dbReference type="VEuPathDB" id="FungiDB:PC110_g2883"/>
<dbReference type="Proteomes" id="UP000251314">
    <property type="component" value="Unassembled WGS sequence"/>
</dbReference>
<reference evidence="2" key="2">
    <citation type="submission" date="2018-10" db="EMBL/GenBank/DDBJ databases">
        <title>Effector identification in a new, highly contiguous assembly of the strawberry crown rot pathogen Phytophthora cactorum.</title>
        <authorList>
            <person name="Armitage A.D."/>
            <person name="Nellist C.F."/>
            <person name="Bates H."/>
            <person name="Vickerstaff R.J."/>
            <person name="Harrison R.J."/>
        </authorList>
    </citation>
    <scope>NUCLEOTIDE SEQUENCE</scope>
    <source>
        <strain evidence="2">15-7</strain>
        <strain evidence="3">4032</strain>
        <strain evidence="4">4040</strain>
        <strain evidence="5">P415</strain>
        <strain evidence="6">P421</strain>
    </source>
</reference>
<dbReference type="AlphaFoldDB" id="A0A329SYC4"/>
<dbReference type="EMBL" id="RCMV01000014">
    <property type="protein sequence ID" value="KAG3228496.1"/>
    <property type="molecule type" value="Genomic_DNA"/>
</dbReference>
<dbReference type="InterPro" id="IPR013103">
    <property type="entry name" value="RVT_2"/>
</dbReference>
<dbReference type="EMBL" id="RCMI01000026">
    <property type="protein sequence ID" value="KAG2941469.1"/>
    <property type="molecule type" value="Genomic_DNA"/>
</dbReference>
<dbReference type="Proteomes" id="UP000735874">
    <property type="component" value="Unassembled WGS sequence"/>
</dbReference>
<gene>
    <name evidence="7" type="ORF">PC110_g2883</name>
    <name evidence="2" type="ORF">PC113_g2456</name>
    <name evidence="3" type="ORF">PC115_g1890</name>
    <name evidence="4" type="ORF">PC117_g3128</name>
    <name evidence="5" type="ORF">PC118_g633</name>
    <name evidence="6" type="ORF">PC129_g919</name>
</gene>
<evidence type="ECO:0000313" key="8">
    <source>
        <dbReference type="Proteomes" id="UP000251314"/>
    </source>
</evidence>
<dbReference type="EMBL" id="RCMG01000034">
    <property type="protein sequence ID" value="KAG2866834.1"/>
    <property type="molecule type" value="Genomic_DNA"/>
</dbReference>
<evidence type="ECO:0000313" key="4">
    <source>
        <dbReference type="EMBL" id="KAG2951983.1"/>
    </source>
</evidence>
<dbReference type="Proteomes" id="UP000774804">
    <property type="component" value="Unassembled WGS sequence"/>
</dbReference>
<organism evidence="7 8">
    <name type="scientific">Phytophthora cactorum</name>
    <dbReference type="NCBI Taxonomy" id="29920"/>
    <lineage>
        <taxon>Eukaryota</taxon>
        <taxon>Sar</taxon>
        <taxon>Stramenopiles</taxon>
        <taxon>Oomycota</taxon>
        <taxon>Peronosporomycetes</taxon>
        <taxon>Peronosporales</taxon>
        <taxon>Peronosporaceae</taxon>
        <taxon>Phytophthora</taxon>
    </lineage>
</organism>
<proteinExistence type="predicted"/>
<dbReference type="Proteomes" id="UP000697107">
    <property type="component" value="Unassembled WGS sequence"/>
</dbReference>
<protein>
    <recommendedName>
        <fullName evidence="1">Reverse transcriptase Ty1/copia-type domain-containing protein</fullName>
    </recommendedName>
</protein>
<keyword evidence="8" id="KW-1185">Reference proteome</keyword>
<name>A0A329SYC4_9STRA</name>